<reference evidence="1 2" key="1">
    <citation type="journal article" date="2021" name="BMC Genomics">
        <title>Datura genome reveals duplications of psychoactive alkaloid biosynthetic genes and high mutation rate following tissue culture.</title>
        <authorList>
            <person name="Rajewski A."/>
            <person name="Carter-House D."/>
            <person name="Stajich J."/>
            <person name="Litt A."/>
        </authorList>
    </citation>
    <scope>NUCLEOTIDE SEQUENCE [LARGE SCALE GENOMIC DNA]</scope>
    <source>
        <strain evidence="1">AR-01</strain>
    </source>
</reference>
<name>A0ABS8VCS0_DATST</name>
<dbReference type="EMBL" id="JACEIK010004079">
    <property type="protein sequence ID" value="MCD9644107.1"/>
    <property type="molecule type" value="Genomic_DNA"/>
</dbReference>
<keyword evidence="2" id="KW-1185">Reference proteome</keyword>
<protein>
    <submittedName>
        <fullName evidence="1">Uncharacterized protein</fullName>
    </submittedName>
</protein>
<proteinExistence type="predicted"/>
<evidence type="ECO:0000313" key="2">
    <source>
        <dbReference type="Proteomes" id="UP000823775"/>
    </source>
</evidence>
<gene>
    <name evidence="1" type="ORF">HAX54_032085</name>
</gene>
<accession>A0ABS8VCS0</accession>
<evidence type="ECO:0000313" key="1">
    <source>
        <dbReference type="EMBL" id="MCD9644107.1"/>
    </source>
</evidence>
<organism evidence="1 2">
    <name type="scientific">Datura stramonium</name>
    <name type="common">Jimsonweed</name>
    <name type="synonym">Common thornapple</name>
    <dbReference type="NCBI Taxonomy" id="4076"/>
    <lineage>
        <taxon>Eukaryota</taxon>
        <taxon>Viridiplantae</taxon>
        <taxon>Streptophyta</taxon>
        <taxon>Embryophyta</taxon>
        <taxon>Tracheophyta</taxon>
        <taxon>Spermatophyta</taxon>
        <taxon>Magnoliopsida</taxon>
        <taxon>eudicotyledons</taxon>
        <taxon>Gunneridae</taxon>
        <taxon>Pentapetalae</taxon>
        <taxon>asterids</taxon>
        <taxon>lamiids</taxon>
        <taxon>Solanales</taxon>
        <taxon>Solanaceae</taxon>
        <taxon>Solanoideae</taxon>
        <taxon>Datureae</taxon>
        <taxon>Datura</taxon>
    </lineage>
</organism>
<sequence>RAGRWRLTCVTPTEARVKGSKLQATAQHPQLSGASRIITGKTSVATHISPLESPMLQMRAFTHLVHLLTTWKKKKPIMDAMTPGEESEEEMRIDQLRFGINKMKNYYAQCRENRSITAEA</sequence>
<feature type="non-terminal residue" evidence="1">
    <location>
        <position position="1"/>
    </location>
</feature>
<dbReference type="Proteomes" id="UP000823775">
    <property type="component" value="Unassembled WGS sequence"/>
</dbReference>
<comment type="caution">
    <text evidence="1">The sequence shown here is derived from an EMBL/GenBank/DDBJ whole genome shotgun (WGS) entry which is preliminary data.</text>
</comment>